<feature type="binding site" evidence="11">
    <location>
        <position position="189"/>
    </location>
    <ligand>
        <name>FMN</name>
        <dbReference type="ChEBI" id="CHEBI:58210"/>
    </ligand>
</feature>
<dbReference type="CDD" id="cd04741">
    <property type="entry name" value="DHOD_1A_like"/>
    <property type="match status" value="1"/>
</dbReference>
<comment type="pathway">
    <text evidence="3 11">Pyrimidine metabolism; UMP biosynthesis via de novo pathway.</text>
</comment>
<evidence type="ECO:0000313" key="14">
    <source>
        <dbReference type="Proteomes" id="UP000675880"/>
    </source>
</evidence>
<comment type="function">
    <text evidence="11">Catalyzes the conversion of dihydroorotate to orotate.</text>
</comment>
<evidence type="ECO:0000256" key="7">
    <source>
        <dbReference type="ARBA" id="ARBA00022630"/>
    </source>
</evidence>
<comment type="subcellular location">
    <subcellularLocation>
        <location evidence="2 11">Cytoplasm</location>
    </subcellularLocation>
</comment>
<dbReference type="GO" id="GO:1990663">
    <property type="term" value="F:dihydroorotate dehydrogenase (fumarate) activity"/>
    <property type="evidence" value="ECO:0007669"/>
    <property type="project" value="UniProtKB-EC"/>
</dbReference>
<feature type="binding site" evidence="11">
    <location>
        <begin position="68"/>
        <end position="72"/>
    </location>
    <ligand>
        <name>substrate</name>
    </ligand>
</feature>
<keyword evidence="10 11" id="KW-0560">Oxidoreductase</keyword>
<feature type="binding site" evidence="11">
    <location>
        <position position="161"/>
    </location>
    <ligand>
        <name>FMN</name>
        <dbReference type="ChEBI" id="CHEBI:58210"/>
    </ligand>
</feature>
<comment type="subunit">
    <text evidence="5">Homodimer.</text>
</comment>
<dbReference type="NCBIfam" id="NF002702">
    <property type="entry name" value="PRK02506.1"/>
    <property type="match status" value="1"/>
</dbReference>
<feature type="binding site" evidence="11">
    <location>
        <position position="218"/>
    </location>
    <ligand>
        <name>FMN</name>
        <dbReference type="ChEBI" id="CHEBI:58210"/>
    </ligand>
</feature>
<dbReference type="Gene3D" id="3.20.20.70">
    <property type="entry name" value="Aldolase class I"/>
    <property type="match status" value="1"/>
</dbReference>
<dbReference type="RefSeq" id="WP_213040138.1">
    <property type="nucleotide sequence ID" value="NZ_CAJNBJ010000001.1"/>
</dbReference>
<sequence>MDLSITIAGVKFPSCFMNASGALCMTREELLALGRSRSGAIVTKSMTVEPRSGNPEPRYYGFPGGSINSMGLPNLGYRAYAELIPELKQFGKPVIASIAGLCEDDFLTMARVINQARPDLIEVNLSCPNIPGKPQIAYDPVDSERLLKRVRPLITVPMGVKLPPYFDPAHHAVMAEVIAHCQVDYLNLINSVGNGLVIDPTRETPVIKPKGGFGGLGGALIKPVALANVRAFWKLLGGRIPIIGTGGVVQGLDAYEHVLCGASAVQVGTVLVEEGVGVFERLERELAAELKTRGLRSLEESRGKLKEL</sequence>
<evidence type="ECO:0000256" key="4">
    <source>
        <dbReference type="ARBA" id="ARBA00008008"/>
    </source>
</evidence>
<comment type="catalytic activity">
    <reaction evidence="1">
        <text>(S)-dihydroorotate + fumarate = orotate + succinate</text>
        <dbReference type="Rhea" id="RHEA:30059"/>
        <dbReference type="ChEBI" id="CHEBI:29806"/>
        <dbReference type="ChEBI" id="CHEBI:30031"/>
        <dbReference type="ChEBI" id="CHEBI:30839"/>
        <dbReference type="ChEBI" id="CHEBI:30864"/>
        <dbReference type="EC" id="1.3.98.1"/>
    </reaction>
</comment>
<keyword evidence="7 11" id="KW-0285">Flavoprotein</keyword>
<dbReference type="InterPro" id="IPR005720">
    <property type="entry name" value="Dihydroorotate_DH_cat"/>
</dbReference>
<accession>A0ABN7KFL9</accession>
<protein>
    <recommendedName>
        <fullName evidence="11">Dihydroorotate dehydrogenase</fullName>
        <shortName evidence="11">DHOD</shortName>
        <shortName evidence="11">DHODase</shortName>
        <shortName evidence="11">DHOdehase</shortName>
        <ecNumber evidence="11">1.3.-.-</ecNumber>
    </recommendedName>
</protein>
<comment type="cofactor">
    <cofactor evidence="11">
        <name>FMN</name>
        <dbReference type="ChEBI" id="CHEBI:58210"/>
    </cofactor>
    <text evidence="11">Binds 1 FMN per subunit.</text>
</comment>
<feature type="binding site" evidence="11">
    <location>
        <begin position="246"/>
        <end position="247"/>
    </location>
    <ligand>
        <name>FMN</name>
        <dbReference type="ChEBI" id="CHEBI:58210"/>
    </ligand>
</feature>
<dbReference type="EC" id="1.3.-.-" evidence="11"/>
<evidence type="ECO:0000256" key="11">
    <source>
        <dbReference type="HAMAP-Rule" id="MF_00224"/>
    </source>
</evidence>
<evidence type="ECO:0000256" key="3">
    <source>
        <dbReference type="ARBA" id="ARBA00004725"/>
    </source>
</evidence>
<feature type="active site" description="Nucleophile" evidence="11">
    <location>
        <position position="127"/>
    </location>
</feature>
<dbReference type="InterPro" id="IPR024920">
    <property type="entry name" value="Dihydroorotate_DH_1"/>
</dbReference>
<feature type="binding site" evidence="11">
    <location>
        <begin position="44"/>
        <end position="45"/>
    </location>
    <ligand>
        <name>FMN</name>
        <dbReference type="ChEBI" id="CHEBI:58210"/>
    </ligand>
</feature>
<feature type="domain" description="Dihydroorotate dehydrogenase catalytic" evidence="12">
    <location>
        <begin position="3"/>
        <end position="290"/>
    </location>
</feature>
<evidence type="ECO:0000256" key="8">
    <source>
        <dbReference type="ARBA" id="ARBA00022643"/>
    </source>
</evidence>
<feature type="binding site" evidence="11">
    <location>
        <position position="124"/>
    </location>
    <ligand>
        <name>substrate</name>
    </ligand>
</feature>
<gene>
    <name evidence="13" type="primary">pyrDA</name>
    <name evidence="11" type="synonym">pyrD</name>
    <name evidence="13" type="ORF">NSPZN2_10209</name>
</gene>
<dbReference type="PIRSF" id="PIRSF000164">
    <property type="entry name" value="DHO_oxidase"/>
    <property type="match status" value="1"/>
</dbReference>
<proteinExistence type="inferred from homology"/>
<keyword evidence="6 11" id="KW-0963">Cytoplasm</keyword>
<dbReference type="PANTHER" id="PTHR48109:SF1">
    <property type="entry name" value="DIHYDROOROTATE DEHYDROGENASE (FUMARATE)"/>
    <property type="match status" value="1"/>
</dbReference>
<keyword evidence="9 11" id="KW-0665">Pyrimidine biosynthesis</keyword>
<dbReference type="InterPro" id="IPR023359">
    <property type="entry name" value="Dihydro_DH_chainA_dom2"/>
</dbReference>
<evidence type="ECO:0000313" key="13">
    <source>
        <dbReference type="EMBL" id="CAE6690725.1"/>
    </source>
</evidence>
<comment type="caution">
    <text evidence="11">Lacks conserved residue(s) required for the propagation of feature annotation.</text>
</comment>
<dbReference type="Pfam" id="PF01180">
    <property type="entry name" value="DHO_dh"/>
    <property type="match status" value="1"/>
</dbReference>
<feature type="binding site" evidence="11">
    <location>
        <begin position="268"/>
        <end position="269"/>
    </location>
    <ligand>
        <name>FMN</name>
        <dbReference type="ChEBI" id="CHEBI:58210"/>
    </ligand>
</feature>
<organism evidence="13 14">
    <name type="scientific">Nitrospira defluvii</name>
    <dbReference type="NCBI Taxonomy" id="330214"/>
    <lineage>
        <taxon>Bacteria</taxon>
        <taxon>Pseudomonadati</taxon>
        <taxon>Nitrospirota</taxon>
        <taxon>Nitrospiria</taxon>
        <taxon>Nitrospirales</taxon>
        <taxon>Nitrospiraceae</taxon>
        <taxon>Nitrospira</taxon>
    </lineage>
</organism>
<evidence type="ECO:0000256" key="1">
    <source>
        <dbReference type="ARBA" id="ARBA00001694"/>
    </source>
</evidence>
<keyword evidence="14" id="KW-1185">Reference proteome</keyword>
<feature type="binding site" evidence="11">
    <location>
        <position position="44"/>
    </location>
    <ligand>
        <name>substrate</name>
    </ligand>
</feature>
<feature type="binding site" evidence="11">
    <location>
        <position position="124"/>
    </location>
    <ligand>
        <name>FMN</name>
        <dbReference type="ChEBI" id="CHEBI:58210"/>
    </ligand>
</feature>
<comment type="caution">
    <text evidence="13">The sequence shown here is derived from an EMBL/GenBank/DDBJ whole genome shotgun (WGS) entry which is preliminary data.</text>
</comment>
<feature type="binding site" evidence="11">
    <location>
        <position position="20"/>
    </location>
    <ligand>
        <name>FMN</name>
        <dbReference type="ChEBI" id="CHEBI:58210"/>
    </ligand>
</feature>
<evidence type="ECO:0000256" key="10">
    <source>
        <dbReference type="ARBA" id="ARBA00023002"/>
    </source>
</evidence>
<dbReference type="InterPro" id="IPR050074">
    <property type="entry name" value="DHO_dehydrogenase"/>
</dbReference>
<dbReference type="SUPFAM" id="SSF51395">
    <property type="entry name" value="FMN-linked oxidoreductases"/>
    <property type="match status" value="1"/>
</dbReference>
<comment type="similarity">
    <text evidence="4 11">Belongs to the dihydroorotate dehydrogenase family. Type 1 subfamily.</text>
</comment>
<feature type="binding site" evidence="11">
    <location>
        <begin position="190"/>
        <end position="191"/>
    </location>
    <ligand>
        <name>substrate</name>
    </ligand>
</feature>
<dbReference type="InterPro" id="IPR012135">
    <property type="entry name" value="Dihydroorotate_DH_1_2"/>
</dbReference>
<dbReference type="PANTHER" id="PTHR48109">
    <property type="entry name" value="DIHYDROOROTATE DEHYDROGENASE (QUINONE), MITOCHONDRIAL-RELATED"/>
    <property type="match status" value="1"/>
</dbReference>
<keyword evidence="8 11" id="KW-0288">FMN</keyword>
<evidence type="ECO:0000259" key="12">
    <source>
        <dbReference type="Pfam" id="PF01180"/>
    </source>
</evidence>
<evidence type="ECO:0000256" key="2">
    <source>
        <dbReference type="ARBA" id="ARBA00004496"/>
    </source>
</evidence>
<dbReference type="InterPro" id="IPR033886">
    <property type="entry name" value="DHOD_1A"/>
</dbReference>
<reference evidence="13 14" key="1">
    <citation type="submission" date="2021-02" db="EMBL/GenBank/DDBJ databases">
        <authorList>
            <person name="Han P."/>
        </authorList>
    </citation>
    <scope>NUCLEOTIDE SEQUENCE [LARGE SCALE GENOMIC DNA]</scope>
    <source>
        <strain evidence="13">Candidatus Nitrospira sp. ZN2</strain>
    </source>
</reference>
<comment type="catalytic activity">
    <reaction evidence="11">
        <text>(S)-dihydroorotate + A = orotate + AH2</text>
        <dbReference type="Rhea" id="RHEA:18073"/>
        <dbReference type="ChEBI" id="CHEBI:13193"/>
        <dbReference type="ChEBI" id="CHEBI:17499"/>
        <dbReference type="ChEBI" id="CHEBI:30839"/>
        <dbReference type="ChEBI" id="CHEBI:30864"/>
    </reaction>
</comment>
<dbReference type="InterPro" id="IPR013785">
    <property type="entry name" value="Aldolase_TIM"/>
</dbReference>
<dbReference type="Proteomes" id="UP000675880">
    <property type="component" value="Unassembled WGS sequence"/>
</dbReference>
<evidence type="ECO:0000256" key="9">
    <source>
        <dbReference type="ARBA" id="ARBA00022975"/>
    </source>
</evidence>
<evidence type="ECO:0000256" key="5">
    <source>
        <dbReference type="ARBA" id="ARBA00011738"/>
    </source>
</evidence>
<dbReference type="EMBL" id="CAJNBJ010000001">
    <property type="protein sequence ID" value="CAE6690725.1"/>
    <property type="molecule type" value="Genomic_DNA"/>
</dbReference>
<dbReference type="Gene3D" id="2.30.26.10">
    <property type="entry name" value="Dihydroorotate Dehydrogenase A, chain A, domain 2"/>
    <property type="match status" value="1"/>
</dbReference>
<dbReference type="HAMAP" id="MF_00224">
    <property type="entry name" value="DHO_dh_type1"/>
    <property type="match status" value="1"/>
</dbReference>
<evidence type="ECO:0000256" key="6">
    <source>
        <dbReference type="ARBA" id="ARBA00022490"/>
    </source>
</evidence>
<name>A0ABN7KFL9_9BACT</name>